<gene>
    <name evidence="1" type="ORF">NCTC10211_03762</name>
</gene>
<protein>
    <submittedName>
        <fullName evidence="1">Uncharacterized protein</fullName>
    </submittedName>
</protein>
<proteinExistence type="predicted"/>
<evidence type="ECO:0000313" key="2">
    <source>
        <dbReference type="Proteomes" id="UP000254765"/>
    </source>
</evidence>
<sequence length="161" mass="18026">MRFRLPPGGGLKDHGLTLAMERNEGMNSNHLASIARSEKICFDYMDFLSASCRKHWRFVDAIYGVMPIFGMVLKSRVTTSQTRKEQLKELALQVVSTQVSDETNIVRLIDLAQQQGLTVFDIQLPYALEAQQLAAIQKECEEGIAIALVGERMTITIPPKS</sequence>
<name>A0A379ZGN4_SERMA</name>
<dbReference type="EMBL" id="UGYK01000002">
    <property type="protein sequence ID" value="SUI61833.1"/>
    <property type="molecule type" value="Genomic_DNA"/>
</dbReference>
<dbReference type="Proteomes" id="UP000254765">
    <property type="component" value="Unassembled WGS sequence"/>
</dbReference>
<accession>A0A379ZGN4</accession>
<dbReference type="AlphaFoldDB" id="A0A379ZGN4"/>
<reference evidence="1 2" key="1">
    <citation type="submission" date="2018-06" db="EMBL/GenBank/DDBJ databases">
        <authorList>
            <consortium name="Pathogen Informatics"/>
            <person name="Doyle S."/>
        </authorList>
    </citation>
    <scope>NUCLEOTIDE SEQUENCE [LARGE SCALE GENOMIC DNA]</scope>
    <source>
        <strain evidence="1 2">NCTC10211</strain>
    </source>
</reference>
<evidence type="ECO:0000313" key="1">
    <source>
        <dbReference type="EMBL" id="SUI61833.1"/>
    </source>
</evidence>
<organism evidence="1 2">
    <name type="scientific">Serratia marcescens</name>
    <dbReference type="NCBI Taxonomy" id="615"/>
    <lineage>
        <taxon>Bacteria</taxon>
        <taxon>Pseudomonadati</taxon>
        <taxon>Pseudomonadota</taxon>
        <taxon>Gammaproteobacteria</taxon>
        <taxon>Enterobacterales</taxon>
        <taxon>Yersiniaceae</taxon>
        <taxon>Serratia</taxon>
    </lineage>
</organism>